<evidence type="ECO:0000313" key="3">
    <source>
        <dbReference type="Proteomes" id="UP000754821"/>
    </source>
</evidence>
<accession>A0ABR9FBJ0</accession>
<proteinExistence type="predicted"/>
<feature type="transmembrane region" description="Helical" evidence="1">
    <location>
        <begin position="67"/>
        <end position="87"/>
    </location>
</feature>
<name>A0ABR9FBJ0_9GAMM</name>
<protein>
    <submittedName>
        <fullName evidence="2">Uncharacterized protein</fullName>
    </submittedName>
</protein>
<keyword evidence="1" id="KW-0472">Membrane</keyword>
<comment type="caution">
    <text evidence="2">The sequence shown here is derived from an EMBL/GenBank/DDBJ whole genome shotgun (WGS) entry which is preliminary data.</text>
</comment>
<evidence type="ECO:0000313" key="2">
    <source>
        <dbReference type="EMBL" id="MBE0403087.1"/>
    </source>
</evidence>
<keyword evidence="1" id="KW-1133">Transmembrane helix</keyword>
<evidence type="ECO:0000256" key="1">
    <source>
        <dbReference type="SAM" id="Phobius"/>
    </source>
</evidence>
<reference evidence="2 3" key="1">
    <citation type="submission" date="2020-07" db="EMBL/GenBank/DDBJ databases">
        <title>Halophilic bacteria isolated from french cheeses.</title>
        <authorList>
            <person name="Kothe C.I."/>
            <person name="Farah-Kraiem B."/>
            <person name="Renault P."/>
            <person name="Dridi B."/>
        </authorList>
    </citation>
    <scope>NUCLEOTIDE SEQUENCE [LARGE SCALE GENOMIC DNA]</scope>
    <source>
        <strain evidence="2 3">FME16</strain>
    </source>
</reference>
<sequence length="130" mass="15008">MIEFFCQGDSELLIIKRDGLLDCPVMNSHHSQNEWVDISAWYAYVLLAHFVPINLQQVRKKRFSNGSIGTVWIHYTHIWNTVFSTYWLPQLMPHYSVIFFSHVVFLILVNGVAAITLAGYGVAFYLWGAL</sequence>
<dbReference type="Proteomes" id="UP000754821">
    <property type="component" value="Unassembled WGS sequence"/>
</dbReference>
<feature type="transmembrane region" description="Helical" evidence="1">
    <location>
        <begin position="99"/>
        <end position="127"/>
    </location>
</feature>
<dbReference type="EMBL" id="RRZC01000004">
    <property type="protein sequence ID" value="MBE0403087.1"/>
    <property type="molecule type" value="Genomic_DNA"/>
</dbReference>
<keyword evidence="1" id="KW-0812">Transmembrane</keyword>
<feature type="transmembrane region" description="Helical" evidence="1">
    <location>
        <begin position="38"/>
        <end position="55"/>
    </location>
</feature>
<organism evidence="2 3">
    <name type="scientific">Halomonas citrativorans</name>
    <dbReference type="NCBI Taxonomy" id="2742612"/>
    <lineage>
        <taxon>Bacteria</taxon>
        <taxon>Pseudomonadati</taxon>
        <taxon>Pseudomonadota</taxon>
        <taxon>Gammaproteobacteria</taxon>
        <taxon>Oceanospirillales</taxon>
        <taxon>Halomonadaceae</taxon>
        <taxon>Halomonas</taxon>
    </lineage>
</organism>
<dbReference type="RefSeq" id="WP_192527045.1">
    <property type="nucleotide sequence ID" value="NZ_RRZC01000004.1"/>
</dbReference>
<gene>
    <name evidence="2" type="ORF">EI163_05875</name>
</gene>
<keyword evidence="3" id="KW-1185">Reference proteome</keyword>